<feature type="transmembrane region" description="Helical" evidence="1">
    <location>
        <begin position="91"/>
        <end position="109"/>
    </location>
</feature>
<evidence type="ECO:0000313" key="3">
    <source>
        <dbReference type="EMBL" id="MDG3016407.1"/>
    </source>
</evidence>
<evidence type="ECO:0000313" key="4">
    <source>
        <dbReference type="Proteomes" id="UP001152755"/>
    </source>
</evidence>
<dbReference type="RefSeq" id="WP_277830548.1">
    <property type="nucleotide sequence ID" value="NZ_JAAIVF010000001.1"/>
</dbReference>
<feature type="domain" description="DUF7144" evidence="2">
    <location>
        <begin position="24"/>
        <end position="135"/>
    </location>
</feature>
<gene>
    <name evidence="3" type="ORF">NVS88_17770</name>
</gene>
<accession>A0A9X4M5N0</accession>
<dbReference type="Pfam" id="PF23636">
    <property type="entry name" value="DUF7144"/>
    <property type="match status" value="1"/>
</dbReference>
<feature type="transmembrane region" description="Helical" evidence="1">
    <location>
        <begin position="65"/>
        <end position="84"/>
    </location>
</feature>
<proteinExistence type="predicted"/>
<sequence>MATHQSVDPSTGGVKQGFAAFGSIAVGIILLMNGVLQLLEGISAISTDKIIVAGPQYTYQWSTTGWGWVHVVLGVIIVLVGMAVMTGAAWARVLAIFVAALSIVANFLWLPYYPWWSVLLIALNMFAIWALATWQPRRA</sequence>
<keyword evidence="1" id="KW-1133">Transmembrane helix</keyword>
<feature type="transmembrane region" description="Helical" evidence="1">
    <location>
        <begin position="18"/>
        <end position="39"/>
    </location>
</feature>
<organism evidence="3 4">
    <name type="scientific">Speluncibacter jeojiensis</name>
    <dbReference type="NCBI Taxonomy" id="2710754"/>
    <lineage>
        <taxon>Bacteria</taxon>
        <taxon>Bacillati</taxon>
        <taxon>Actinomycetota</taxon>
        <taxon>Actinomycetes</taxon>
        <taxon>Mycobacteriales</taxon>
        <taxon>Speluncibacteraceae</taxon>
        <taxon>Speluncibacter</taxon>
    </lineage>
</organism>
<name>A0A9X4M5N0_9ACTN</name>
<keyword evidence="1" id="KW-0812">Transmembrane</keyword>
<dbReference type="InterPro" id="IPR055568">
    <property type="entry name" value="DUF7144"/>
</dbReference>
<feature type="transmembrane region" description="Helical" evidence="1">
    <location>
        <begin position="115"/>
        <end position="134"/>
    </location>
</feature>
<reference evidence="3" key="1">
    <citation type="submission" date="2022-08" db="EMBL/GenBank/DDBJ databases">
        <title>Genome analysis of Corynebacteriales strain.</title>
        <authorList>
            <person name="Lee S.D."/>
        </authorList>
    </citation>
    <scope>NUCLEOTIDE SEQUENCE</scope>
    <source>
        <strain evidence="3">D3-21</strain>
    </source>
</reference>
<dbReference type="EMBL" id="JANRHA010000013">
    <property type="protein sequence ID" value="MDG3016407.1"/>
    <property type="molecule type" value="Genomic_DNA"/>
</dbReference>
<keyword evidence="1" id="KW-0472">Membrane</keyword>
<dbReference type="Proteomes" id="UP001152755">
    <property type="component" value="Unassembled WGS sequence"/>
</dbReference>
<comment type="caution">
    <text evidence="3">The sequence shown here is derived from an EMBL/GenBank/DDBJ whole genome shotgun (WGS) entry which is preliminary data.</text>
</comment>
<protein>
    <recommendedName>
        <fullName evidence="2">DUF7144 domain-containing protein</fullName>
    </recommendedName>
</protein>
<evidence type="ECO:0000256" key="1">
    <source>
        <dbReference type="SAM" id="Phobius"/>
    </source>
</evidence>
<evidence type="ECO:0000259" key="2">
    <source>
        <dbReference type="Pfam" id="PF23636"/>
    </source>
</evidence>
<keyword evidence="4" id="KW-1185">Reference proteome</keyword>
<dbReference type="AlphaFoldDB" id="A0A9X4M5N0"/>